<reference evidence="2" key="1">
    <citation type="journal article" date="2024" name="Proc. Natl. Acad. Sci. U.S.A.">
        <title>Extraordinary preservation of gene collinearity over three hundred million years revealed in homosporous lycophytes.</title>
        <authorList>
            <person name="Li C."/>
            <person name="Wickell D."/>
            <person name="Kuo L.Y."/>
            <person name="Chen X."/>
            <person name="Nie B."/>
            <person name="Liao X."/>
            <person name="Peng D."/>
            <person name="Ji J."/>
            <person name="Jenkins J."/>
            <person name="Williams M."/>
            <person name="Shu S."/>
            <person name="Plott C."/>
            <person name="Barry K."/>
            <person name="Rajasekar S."/>
            <person name="Grimwood J."/>
            <person name="Han X."/>
            <person name="Sun S."/>
            <person name="Hou Z."/>
            <person name="He W."/>
            <person name="Dai G."/>
            <person name="Sun C."/>
            <person name="Schmutz J."/>
            <person name="Leebens-Mack J.H."/>
            <person name="Li F.W."/>
            <person name="Wang L."/>
        </authorList>
    </citation>
    <scope>NUCLEOTIDE SEQUENCE [LARGE SCALE GENOMIC DNA]</scope>
    <source>
        <strain evidence="2">cv. PW_Plant_1</strain>
    </source>
</reference>
<dbReference type="Proteomes" id="UP001162992">
    <property type="component" value="Chromosome 20"/>
</dbReference>
<evidence type="ECO:0000313" key="2">
    <source>
        <dbReference type="Proteomes" id="UP001162992"/>
    </source>
</evidence>
<accession>A0ACC2AN62</accession>
<protein>
    <submittedName>
        <fullName evidence="1">Uncharacterized protein</fullName>
    </submittedName>
</protein>
<organism evidence="1 2">
    <name type="scientific">Diphasiastrum complanatum</name>
    <name type="common">Issler's clubmoss</name>
    <name type="synonym">Lycopodium complanatum</name>
    <dbReference type="NCBI Taxonomy" id="34168"/>
    <lineage>
        <taxon>Eukaryota</taxon>
        <taxon>Viridiplantae</taxon>
        <taxon>Streptophyta</taxon>
        <taxon>Embryophyta</taxon>
        <taxon>Tracheophyta</taxon>
        <taxon>Lycopodiopsida</taxon>
        <taxon>Lycopodiales</taxon>
        <taxon>Lycopodiaceae</taxon>
        <taxon>Lycopodioideae</taxon>
        <taxon>Diphasiastrum</taxon>
    </lineage>
</organism>
<gene>
    <name evidence="1" type="ORF">O6H91_20G017800</name>
</gene>
<proteinExistence type="predicted"/>
<name>A0ACC2AN62_DIPCM</name>
<evidence type="ECO:0000313" key="1">
    <source>
        <dbReference type="EMBL" id="KAJ7518980.1"/>
    </source>
</evidence>
<dbReference type="EMBL" id="CM055111">
    <property type="protein sequence ID" value="KAJ7518980.1"/>
    <property type="molecule type" value="Genomic_DNA"/>
</dbReference>
<sequence>MAHIAYSTQQRMASAFPKSLMFKGSEFEVYEEGEILDDGPERIPQHLNMITSTSMETLGSKYCRHFDNGWVKGSEAIQREGFGRFGSEAFQREGFGRLCVGESSGYANSREVGWNENFLPLSDSNFDTIAWAQAVRKRSYFHKDGLQAFAKRRRLEISSRGLNINVSKGIQHNLKGSSTHHAFSFGRNLSLVRKGLGNNYSQSYMLLDKNERTFCEMCRTVHSQASCSLMGPIYGNCEVKDEAITNIKGLNTGYLSFGVCLNRNQEMPEKGVRNEVGSVIGESKTLNHKVKVTGTLNMVKGTDRSSVVIPDCNINATSSSKIKFALKHFPLLVSDCNSDASCTMNTDKIVQRNDLKEVDHKDIPTQKERIGISSSLTKPSSCKQESTIRSLSENDKSRIEEWHSKFQARRLQKKVERGLCYLKIRQKKQFSNLQASQQKLGCSSLAEEFLAGAVNADRSLVEVFQKLCKFLLVFEEICSSESTVWKGLWDMIHAKLSIAVYHTFYEIQLLFKAQEITTEKEQQLNEETLRKVLELAYDFCEKLLRLKQIPELECTMQIIQGILGNAEFVGSSKQGQVFILMQSLIKDILQEIESQMEGLSTSIAIDTMPIENSKSEDSVKSEVFTSSGADEDIAEPDLPKDAPAISTAIPQSHKSIGSLSGMAFESARNSCSTADLKLDSSSISLDQTVSVELASHGGHSGHVNEQLFSILAVPNQKFQVNKSARFSKKKSPDAQDSKDFCFSIKPVMHILDVKHEELHLLELHNISDRGRSRKIFELTEGLDKASISVLQNSSSKTEATCDMKKENIAENNASINNSDIHHHMDIELCKDDRSAKSFETRKDSHLFKDGLKESSDTPLDNDAQRLEASLEKRALPIDSHLKVKRASSDSKKTPLPSLEHNYINQGGALLNNRAAPFLEQIPSSMSQSGMRSDVQKLCLSSNFLLSVDLADFDSHSCTSFSCTEVDDAKSSTRVEYSYNQRLSDEESSDSQQRGDCYKTSTADLPLEDPYKNKKLFWKQDFQRRSLEQDRMLHAGKLCLVLDLDHTLLNSAKFSEIEPEWKHKLCAIQSKYRSRHGNGVRKRELHCCTNLGMWTKLRPGIWRFLAKASELYELHLYTMGNKVYATQMAKLLDPTGELFAGRIISKGDDGNDKQAKSKNLNGVPGMESAVLIVDDSARVWPFHRKNLIGVERYMYFPCTRRQFGLPGPSLLEAGRDEREVDGMLLSTLAVLTKIHKAFFERCPLGERPDVRGLLAAEQQRILQGCGIVFSRVFPLGESQPQLHPLWQLAEQFGAKCSTSTDNSTTHIVAVSLGTDKIRWARANGRYVVNPQWLEASAVLYRRANEKHFPVTAHPRASAVLYRRSNEQQFPGTSPDRIDQRASSTTI</sequence>
<comment type="caution">
    <text evidence="1">The sequence shown here is derived from an EMBL/GenBank/DDBJ whole genome shotgun (WGS) entry which is preliminary data.</text>
</comment>
<keyword evidence="2" id="KW-1185">Reference proteome</keyword>